<dbReference type="InterPro" id="IPR055256">
    <property type="entry name" value="KH_1_KHDC4/BBP-like"/>
</dbReference>
<accession>A0ABM4URH0</accession>
<dbReference type="Gene3D" id="1.20.5.4130">
    <property type="match status" value="1"/>
</dbReference>
<feature type="compositionally biased region" description="Polar residues" evidence="4">
    <location>
        <begin position="591"/>
        <end position="622"/>
    </location>
</feature>
<keyword evidence="1" id="KW-0677">Repeat</keyword>
<dbReference type="InterPro" id="IPR004087">
    <property type="entry name" value="KH_dom"/>
</dbReference>
<reference evidence="7" key="2">
    <citation type="submission" date="2025-08" db="UniProtKB">
        <authorList>
            <consortium name="RefSeq"/>
        </authorList>
    </citation>
    <scope>IDENTIFICATION</scope>
    <source>
        <tissue evidence="7">Leaves</tissue>
    </source>
</reference>
<protein>
    <recommendedName>
        <fullName evidence="5">K Homology domain-containing protein</fullName>
    </recommendedName>
</protein>
<feature type="region of interest" description="Disordered" evidence="4">
    <location>
        <begin position="789"/>
        <end position="814"/>
    </location>
</feature>
<dbReference type="Gene3D" id="3.30.1370.10">
    <property type="entry name" value="K Homology domain, type 1"/>
    <property type="match status" value="1"/>
</dbReference>
<dbReference type="InterPro" id="IPR002182">
    <property type="entry name" value="NB-ARC"/>
</dbReference>
<dbReference type="Pfam" id="PF22675">
    <property type="entry name" value="KH-I_KHDC4-BBP"/>
    <property type="match status" value="1"/>
</dbReference>
<dbReference type="PANTHER" id="PTHR19338:SF73">
    <property type="entry name" value="DISEASE RESISTANCE PROTEIN RGA2-LIKE"/>
    <property type="match status" value="1"/>
</dbReference>
<feature type="domain" description="K Homology" evidence="5">
    <location>
        <begin position="348"/>
        <end position="443"/>
    </location>
</feature>
<dbReference type="InterPro" id="IPR041118">
    <property type="entry name" value="Rx_N"/>
</dbReference>
<dbReference type="PANTHER" id="PTHR19338">
    <property type="entry name" value="TRANSLOCASE OF INNER MITOCHONDRIAL MEMBRANE 13 HOMOLOG"/>
    <property type="match status" value="1"/>
</dbReference>
<dbReference type="SUPFAM" id="SSF54791">
    <property type="entry name" value="Eukaryotic type KH-domain (KH-domain type I)"/>
    <property type="match status" value="1"/>
</dbReference>
<dbReference type="Gene3D" id="3.40.50.300">
    <property type="entry name" value="P-loop containing nucleotide triphosphate hydrolases"/>
    <property type="match status" value="1"/>
</dbReference>
<dbReference type="Pfam" id="PF18052">
    <property type="entry name" value="Rx_N"/>
    <property type="match status" value="1"/>
</dbReference>
<evidence type="ECO:0000256" key="2">
    <source>
        <dbReference type="ARBA" id="ARBA00022741"/>
    </source>
</evidence>
<dbReference type="Proteomes" id="UP001652660">
    <property type="component" value="Chromosome 1e"/>
</dbReference>
<evidence type="ECO:0000259" key="5">
    <source>
        <dbReference type="SMART" id="SM00322"/>
    </source>
</evidence>
<keyword evidence="3" id="KW-0611">Plant defense</keyword>
<evidence type="ECO:0000256" key="1">
    <source>
        <dbReference type="ARBA" id="ARBA00022737"/>
    </source>
</evidence>
<evidence type="ECO:0000313" key="7">
    <source>
        <dbReference type="RefSeq" id="XP_071909882.1"/>
    </source>
</evidence>
<keyword evidence="6" id="KW-1185">Reference proteome</keyword>
<name>A0ABM4URH0_COFAR</name>
<feature type="region of interest" description="Disordered" evidence="4">
    <location>
        <begin position="567"/>
        <end position="622"/>
    </location>
</feature>
<proteinExistence type="predicted"/>
<evidence type="ECO:0000313" key="6">
    <source>
        <dbReference type="Proteomes" id="UP001652660"/>
    </source>
</evidence>
<keyword evidence="2" id="KW-0547">Nucleotide-binding</keyword>
<evidence type="ECO:0000256" key="3">
    <source>
        <dbReference type="ARBA" id="ARBA00022821"/>
    </source>
</evidence>
<gene>
    <name evidence="7" type="primary">LOC140008876</name>
</gene>
<feature type="compositionally biased region" description="Polar residues" evidence="4">
    <location>
        <begin position="567"/>
        <end position="578"/>
    </location>
</feature>
<dbReference type="InterPro" id="IPR036612">
    <property type="entry name" value="KH_dom_type_1_sf"/>
</dbReference>
<dbReference type="GeneID" id="140008876"/>
<evidence type="ECO:0000256" key="4">
    <source>
        <dbReference type="SAM" id="MobiDB-lite"/>
    </source>
</evidence>
<reference evidence="6" key="1">
    <citation type="journal article" date="2025" name="Foods">
        <title>Unveiling the Microbial Signatures of Arabica Coffee Cherries: Insights into Ripeness Specific Diversity, Functional Traits, and Implications for Quality and Safety.</title>
        <authorList>
            <consortium name="RefSeq"/>
            <person name="Tenea G.N."/>
            <person name="Cifuentes V."/>
            <person name="Reyes P."/>
            <person name="Cevallos-Vallejos M."/>
        </authorList>
    </citation>
    <scope>NUCLEOTIDE SEQUENCE [LARGE SCALE GENOMIC DNA]</scope>
</reference>
<feature type="compositionally biased region" description="Polar residues" evidence="4">
    <location>
        <begin position="459"/>
        <end position="479"/>
    </location>
</feature>
<dbReference type="Pfam" id="PF00931">
    <property type="entry name" value="NB-ARC"/>
    <property type="match status" value="1"/>
</dbReference>
<dbReference type="SUPFAM" id="SSF52540">
    <property type="entry name" value="P-loop containing nucleoside triphosphate hydrolases"/>
    <property type="match status" value="1"/>
</dbReference>
<dbReference type="SMART" id="SM00322">
    <property type="entry name" value="KH"/>
    <property type="match status" value="1"/>
</dbReference>
<dbReference type="RefSeq" id="XP_071909882.1">
    <property type="nucleotide sequence ID" value="XM_072053781.1"/>
</dbReference>
<feature type="region of interest" description="Disordered" evidence="4">
    <location>
        <begin position="993"/>
        <end position="1017"/>
    </location>
</feature>
<feature type="region of interest" description="Disordered" evidence="4">
    <location>
        <begin position="459"/>
        <end position="501"/>
    </location>
</feature>
<organism evidence="6 7">
    <name type="scientific">Coffea arabica</name>
    <name type="common">Arabian coffee</name>
    <dbReference type="NCBI Taxonomy" id="13443"/>
    <lineage>
        <taxon>Eukaryota</taxon>
        <taxon>Viridiplantae</taxon>
        <taxon>Streptophyta</taxon>
        <taxon>Embryophyta</taxon>
        <taxon>Tracheophyta</taxon>
        <taxon>Spermatophyta</taxon>
        <taxon>Magnoliopsida</taxon>
        <taxon>eudicotyledons</taxon>
        <taxon>Gunneridae</taxon>
        <taxon>Pentapetalae</taxon>
        <taxon>asterids</taxon>
        <taxon>lamiids</taxon>
        <taxon>Gentianales</taxon>
        <taxon>Rubiaceae</taxon>
        <taxon>Ixoroideae</taxon>
        <taxon>Gardenieae complex</taxon>
        <taxon>Bertiereae - Coffeeae clade</taxon>
        <taxon>Coffeeae</taxon>
        <taxon>Coffea</taxon>
    </lineage>
</organism>
<dbReference type="InterPro" id="IPR027417">
    <property type="entry name" value="P-loop_NTPase"/>
</dbReference>
<sequence length="1017" mass="109160">MADTAVSATIQVALQSVVSLAADHVNLVREFPTELERLNKSAEMIRGFLAGADEQMHSSDVKIWLKQLEEEVFKADNVLDELNCENLRRKVKYRNQLTKKKVFFCFSFFNKIGFRWRLGSMIREINTNLQRIHRDAEGLGLAYKHQVEDAFPTIASGATTSRQTDSTIVRGDVLGRDEDESEIVKKLLTESESVISVIPITGMGGLGKTTLAKAVYKNEQIVGHFDKKIWVCVAEEVDKIEKVFKMILESLTGGKVEGDRREYCCLCGDTNFGQTRVDQIAQQLRLGKLETEENQDLSSPFQTEEHKFSDRQLEAQELELLELERRDATGEILKLNPSYKVPADYKPVLKEAKVPIPIKENAAYNMVGLIFGPANDTQKRLEKETGAKVRVYGTRAVTGEKVEVTTPDGNETCGSYDELHVHVSADTYEKIDAAVALIELLVTPVSTFQGNPASITVTSTATSGDNVNSGAPSQGTPGTNVPAGVASGVAQPSVGSGPAPSPNHFQQYSGPWFPVGAPQTHAFPSSGFAAAPVHLSPSQFNPSSMLPIFGPRPVVTVGFTPVPQNPSLITSGPQQPQVLQRPYISHPPPLSASQPAPIQSNVTSPQLSTNQSAPTGPTQFGSSISISYQPPYAGSSIVPVNTPTSIGAGNMMSMTPATTGLQGHPSMASHPLAVSRAAPPNIFPITQQSALQSAGAAVNHPANVPYFNSSSHFQQGLSLSPLPSAAKVPGPMQSVMPRAVIPNSSPNVVPGSTPLLSPVTSSSTLLHPASGIPNSGPAGAVSFNAINPANMTAPRPQQPSSNDFTFQPHRPHNPALEVAHRPNTQPILLHPNQSAQPYQESQISPVQPGMHMLRLPPANPGFSRPNVGNQMMQPRAQTSVNFPSSPTALLGPPRHAPFPGSNAAPLLQPRNFNLDPPFVNADGIPRAGGPMQIQQNYPPSATRPPSFVAPNQHINSNISFQPAAGLSSRASGVQQVYDPFSPTSVSLNTHLSSNRAKIQKQESDPEYEDLMASVGVK</sequence>